<sequence length="183" mass="19904">MKCNGQDTCKSSSSSCMDVMIDEESVTMDKLHVPKLNLEPQQMKRKKYNLRKSLAWDKAFFTEEGVLDPLELSTLSTRVDRPVSRGGRELLSSGLDCINELPDMQALEDNLFKELPPNTLADGGMAARVFSPKPVSLARDEAGPASVAKRKILSASNISQSASKRSGCPRPVASSSYPLGSVL</sequence>
<accession>A0AAJ6TQZ1</accession>
<dbReference type="KEGG" id="peu:105118760"/>
<evidence type="ECO:0000313" key="4">
    <source>
        <dbReference type="RefSeq" id="XP_011015085.1"/>
    </source>
</evidence>
<dbReference type="GeneID" id="105118760"/>
<evidence type="ECO:0000256" key="1">
    <source>
        <dbReference type="SAM" id="MobiDB-lite"/>
    </source>
</evidence>
<dbReference type="AlphaFoldDB" id="A0AAJ6TQZ1"/>
<dbReference type="RefSeq" id="XP_011015085.1">
    <property type="nucleotide sequence ID" value="XM_011016783.1"/>
</dbReference>
<evidence type="ECO:0000313" key="3">
    <source>
        <dbReference type="RefSeq" id="XP_011015083.1"/>
    </source>
</evidence>
<feature type="compositionally biased region" description="Polar residues" evidence="1">
    <location>
        <begin position="173"/>
        <end position="183"/>
    </location>
</feature>
<gene>
    <name evidence="3 4" type="primary">LOC105118760</name>
</gene>
<name>A0AAJ6TQZ1_POPEU</name>
<dbReference type="PANTHER" id="PTHR33737">
    <property type="entry name" value="OS05G0121800 PROTEIN"/>
    <property type="match status" value="1"/>
</dbReference>
<dbReference type="Proteomes" id="UP000694918">
    <property type="component" value="Unplaced"/>
</dbReference>
<dbReference type="PANTHER" id="PTHR33737:SF19">
    <property type="entry name" value="BNAA10G12980D PROTEIN"/>
    <property type="match status" value="1"/>
</dbReference>
<dbReference type="GO" id="GO:0008017">
    <property type="term" value="F:microtubule binding"/>
    <property type="evidence" value="ECO:0007669"/>
    <property type="project" value="InterPro"/>
</dbReference>
<proteinExistence type="predicted"/>
<dbReference type="InterPro" id="IPR045882">
    <property type="entry name" value="GPT1/2"/>
</dbReference>
<evidence type="ECO:0000313" key="2">
    <source>
        <dbReference type="Proteomes" id="UP000694918"/>
    </source>
</evidence>
<protein>
    <submittedName>
        <fullName evidence="3 4">Uncharacterized protein LOC105118760</fullName>
    </submittedName>
</protein>
<keyword evidence="2" id="KW-1185">Reference proteome</keyword>
<feature type="region of interest" description="Disordered" evidence="1">
    <location>
        <begin position="157"/>
        <end position="183"/>
    </location>
</feature>
<dbReference type="RefSeq" id="XP_011015083.1">
    <property type="nucleotide sequence ID" value="XM_011016781.1"/>
</dbReference>
<reference evidence="3 4" key="1">
    <citation type="submission" date="2025-04" db="UniProtKB">
        <authorList>
            <consortium name="RefSeq"/>
        </authorList>
    </citation>
    <scope>IDENTIFICATION</scope>
</reference>
<organism evidence="2 3">
    <name type="scientific">Populus euphratica</name>
    <name type="common">Euphrates poplar</name>
    <dbReference type="NCBI Taxonomy" id="75702"/>
    <lineage>
        <taxon>Eukaryota</taxon>
        <taxon>Viridiplantae</taxon>
        <taxon>Streptophyta</taxon>
        <taxon>Embryophyta</taxon>
        <taxon>Tracheophyta</taxon>
        <taxon>Spermatophyta</taxon>
        <taxon>Magnoliopsida</taxon>
        <taxon>eudicotyledons</taxon>
        <taxon>Gunneridae</taxon>
        <taxon>Pentapetalae</taxon>
        <taxon>rosids</taxon>
        <taxon>fabids</taxon>
        <taxon>Malpighiales</taxon>
        <taxon>Salicaceae</taxon>
        <taxon>Saliceae</taxon>
        <taxon>Populus</taxon>
    </lineage>
</organism>